<dbReference type="AlphaFoldDB" id="A0A2A5WG32"/>
<name>A0A2A5WG32_9GAMM</name>
<evidence type="ECO:0000313" key="1">
    <source>
        <dbReference type="EMBL" id="PDH35238.1"/>
    </source>
</evidence>
<evidence type="ECO:0000313" key="2">
    <source>
        <dbReference type="Proteomes" id="UP000219329"/>
    </source>
</evidence>
<organism evidence="1 2">
    <name type="scientific">OM182 bacterium MED-G28</name>
    <dbReference type="NCBI Taxonomy" id="1986256"/>
    <lineage>
        <taxon>Bacteria</taxon>
        <taxon>Pseudomonadati</taxon>
        <taxon>Pseudomonadota</taxon>
        <taxon>Gammaproteobacteria</taxon>
        <taxon>OMG group</taxon>
        <taxon>OM182 clade</taxon>
    </lineage>
</organism>
<accession>A0A2A5WG32</accession>
<dbReference type="EMBL" id="NTJZ01000001">
    <property type="protein sequence ID" value="PDH35238.1"/>
    <property type="molecule type" value="Genomic_DNA"/>
</dbReference>
<protein>
    <submittedName>
        <fullName evidence="1">Uncharacterized protein</fullName>
    </submittedName>
</protein>
<proteinExistence type="predicted"/>
<sequence>MKAWKIFVALASVAFIALIIRLPIATTPGFFIGGNASPTPVIWPDTSSIHEIKLRVEGTIPRVVIIWFVAIDNELYIVGETDSGWVSMLENGDLVQMRLQDSTYSLQANAVNAGEEEIRQHWLVKYEADYPEFVNTSASENFLKYSSIYRLSRIN</sequence>
<dbReference type="Proteomes" id="UP000219329">
    <property type="component" value="Unassembled WGS sequence"/>
</dbReference>
<reference evidence="1 2" key="1">
    <citation type="submission" date="2017-08" db="EMBL/GenBank/DDBJ databases">
        <title>Fine stratification of microbial communities through a metagenomic profile of the photic zone.</title>
        <authorList>
            <person name="Haro-Moreno J.M."/>
            <person name="Lopez-Perez M."/>
            <person name="De La Torre J."/>
            <person name="Picazo A."/>
            <person name="Camacho A."/>
            <person name="Rodriguez-Valera F."/>
        </authorList>
    </citation>
    <scope>NUCLEOTIDE SEQUENCE [LARGE SCALE GENOMIC DNA]</scope>
    <source>
        <strain evidence="1">MED-G28</strain>
    </source>
</reference>
<comment type="caution">
    <text evidence="1">The sequence shown here is derived from an EMBL/GenBank/DDBJ whole genome shotgun (WGS) entry which is preliminary data.</text>
</comment>
<gene>
    <name evidence="1" type="ORF">CNF02_00505</name>
</gene>